<evidence type="ECO:0000256" key="1">
    <source>
        <dbReference type="SAM" id="SignalP"/>
    </source>
</evidence>
<sequence>MRSIAVTAFTVVGATLAAAAPAGAQAPAPACEAPVVEAFHVPPAKVRSYEEPSVNRFRAGVDASLIVVARGAASIELDWGDGEREIATVREGGARFRHAYRRPGRRAVVATAVAACGARAAGARITLDVPPPCRVSMGAELFGQECDRERRRLRLTSGGLTARGAWRPLEECRPIDVPFTEVKPERPAARASESFPSCQFALVRPAGRLPVPAGRRLRLLLQTPATRVSFRFLRGGRPAGPRRPARRHGATGLQWFVPSSPGLAAADGISVRADRDGKADAWVASLRATR</sequence>
<feature type="signal peptide" evidence="1">
    <location>
        <begin position="1"/>
        <end position="19"/>
    </location>
</feature>
<protein>
    <recommendedName>
        <fullName evidence="3">C-type lysozyme inhibitor domain-containing protein</fullName>
    </recommendedName>
</protein>
<evidence type="ECO:0000313" key="2">
    <source>
        <dbReference type="EMBL" id="CAA9501608.1"/>
    </source>
</evidence>
<feature type="chain" id="PRO_5026856467" description="C-type lysozyme inhibitor domain-containing protein" evidence="1">
    <location>
        <begin position="20"/>
        <end position="290"/>
    </location>
</feature>
<proteinExistence type="predicted"/>
<accession>A0A6J4SPZ8</accession>
<organism evidence="2">
    <name type="scientific">uncultured Solirubrobacteraceae bacterium</name>
    <dbReference type="NCBI Taxonomy" id="1162706"/>
    <lineage>
        <taxon>Bacteria</taxon>
        <taxon>Bacillati</taxon>
        <taxon>Actinomycetota</taxon>
        <taxon>Thermoleophilia</taxon>
        <taxon>Solirubrobacterales</taxon>
        <taxon>Solirubrobacteraceae</taxon>
        <taxon>environmental samples</taxon>
    </lineage>
</organism>
<gene>
    <name evidence="2" type="ORF">AVDCRST_MAG30-1952</name>
</gene>
<evidence type="ECO:0008006" key="3">
    <source>
        <dbReference type="Google" id="ProtNLM"/>
    </source>
</evidence>
<reference evidence="2" key="1">
    <citation type="submission" date="2020-02" db="EMBL/GenBank/DDBJ databases">
        <authorList>
            <person name="Meier V. D."/>
        </authorList>
    </citation>
    <scope>NUCLEOTIDE SEQUENCE</scope>
    <source>
        <strain evidence="2">AVDCRST_MAG30</strain>
    </source>
</reference>
<name>A0A6J4SPZ8_9ACTN</name>
<keyword evidence="1" id="KW-0732">Signal</keyword>
<dbReference type="EMBL" id="CADCVS010000257">
    <property type="protein sequence ID" value="CAA9501608.1"/>
    <property type="molecule type" value="Genomic_DNA"/>
</dbReference>
<dbReference type="AlphaFoldDB" id="A0A6J4SPZ8"/>